<name>A0A0V7ZSY8_9CYAN</name>
<proteinExistence type="predicted"/>
<dbReference type="AlphaFoldDB" id="A0A0V7ZSY8"/>
<gene>
    <name evidence="2" type="ORF">BC008_29415</name>
</gene>
<keyword evidence="1" id="KW-0472">Membrane</keyword>
<dbReference type="RefSeq" id="WP_027844378.1">
    <property type="nucleotide sequence ID" value="NZ_LMTZ01000088.1"/>
</dbReference>
<evidence type="ECO:0000313" key="3">
    <source>
        <dbReference type="Proteomes" id="UP000053372"/>
    </source>
</evidence>
<protein>
    <submittedName>
        <fullName evidence="2">Uncharacterized protein</fullName>
    </submittedName>
</protein>
<organism evidence="2 3">
    <name type="scientific">Mastigocoleus testarum BC008</name>
    <dbReference type="NCBI Taxonomy" id="371196"/>
    <lineage>
        <taxon>Bacteria</taxon>
        <taxon>Bacillati</taxon>
        <taxon>Cyanobacteriota</taxon>
        <taxon>Cyanophyceae</taxon>
        <taxon>Nostocales</taxon>
        <taxon>Hapalosiphonaceae</taxon>
        <taxon>Mastigocoleus</taxon>
    </lineage>
</organism>
<dbReference type="Proteomes" id="UP000053372">
    <property type="component" value="Unassembled WGS sequence"/>
</dbReference>
<keyword evidence="3" id="KW-1185">Reference proteome</keyword>
<reference evidence="2 3" key="1">
    <citation type="journal article" date="2015" name="Genome Announc.">
        <title>Draft Genome of the Euendolithic (true boring) Cyanobacterium Mastigocoleus testarum strain BC008.</title>
        <authorList>
            <person name="Guida B.S."/>
            <person name="Garcia-Pichel F."/>
        </authorList>
    </citation>
    <scope>NUCLEOTIDE SEQUENCE [LARGE SCALE GENOMIC DNA]</scope>
    <source>
        <strain evidence="2 3">BC008</strain>
    </source>
</reference>
<evidence type="ECO:0000313" key="2">
    <source>
        <dbReference type="EMBL" id="KST67318.1"/>
    </source>
</evidence>
<sequence>MTQPPKNERDLVDFLRQNRPEVPQAPPDLEEVIFQKINTIQETNTTPTDKYLLFKISNILKIFRNFRGIFPALLTAGLAIFIIINHLKTTEFSNAEVAHIEEFIEENWHEILGEDDSELFY</sequence>
<dbReference type="EMBL" id="LMTZ01000088">
    <property type="protein sequence ID" value="KST67318.1"/>
    <property type="molecule type" value="Genomic_DNA"/>
</dbReference>
<comment type="caution">
    <text evidence="2">The sequence shown here is derived from an EMBL/GenBank/DDBJ whole genome shotgun (WGS) entry which is preliminary data.</text>
</comment>
<keyword evidence="1" id="KW-1133">Transmembrane helix</keyword>
<feature type="transmembrane region" description="Helical" evidence="1">
    <location>
        <begin position="68"/>
        <end position="87"/>
    </location>
</feature>
<dbReference type="OrthoDB" id="582668at2"/>
<accession>A0A0V7ZSY8</accession>
<evidence type="ECO:0000256" key="1">
    <source>
        <dbReference type="SAM" id="Phobius"/>
    </source>
</evidence>
<keyword evidence="1" id="KW-0812">Transmembrane</keyword>